<feature type="non-terminal residue" evidence="2">
    <location>
        <position position="84"/>
    </location>
</feature>
<evidence type="ECO:0000256" key="1">
    <source>
        <dbReference type="SAM" id="MobiDB-lite"/>
    </source>
</evidence>
<proteinExistence type="predicted"/>
<feature type="non-terminal residue" evidence="2">
    <location>
        <position position="1"/>
    </location>
</feature>
<feature type="region of interest" description="Disordered" evidence="1">
    <location>
        <begin position="1"/>
        <end position="22"/>
    </location>
</feature>
<gene>
    <name evidence="2" type="ORF">METZ01_LOCUS167991</name>
</gene>
<feature type="compositionally biased region" description="Basic and acidic residues" evidence="1">
    <location>
        <begin position="1"/>
        <end position="10"/>
    </location>
</feature>
<name>A0A382BPP9_9ZZZZ</name>
<accession>A0A382BPP9</accession>
<organism evidence="2">
    <name type="scientific">marine metagenome</name>
    <dbReference type="NCBI Taxonomy" id="408172"/>
    <lineage>
        <taxon>unclassified sequences</taxon>
        <taxon>metagenomes</taxon>
        <taxon>ecological metagenomes</taxon>
    </lineage>
</organism>
<evidence type="ECO:0000313" key="2">
    <source>
        <dbReference type="EMBL" id="SVB15137.1"/>
    </source>
</evidence>
<protein>
    <submittedName>
        <fullName evidence="2">Uncharacterized protein</fullName>
    </submittedName>
</protein>
<dbReference type="AlphaFoldDB" id="A0A382BPP9"/>
<dbReference type="EMBL" id="UINC01030553">
    <property type="protein sequence ID" value="SVB15137.1"/>
    <property type="molecule type" value="Genomic_DNA"/>
</dbReference>
<reference evidence="2" key="1">
    <citation type="submission" date="2018-05" db="EMBL/GenBank/DDBJ databases">
        <authorList>
            <person name="Lanie J.A."/>
            <person name="Ng W.-L."/>
            <person name="Kazmierczak K.M."/>
            <person name="Andrzejewski T.M."/>
            <person name="Davidsen T.M."/>
            <person name="Wayne K.J."/>
            <person name="Tettelin H."/>
            <person name="Glass J.I."/>
            <person name="Rusch D."/>
            <person name="Podicherti R."/>
            <person name="Tsui H.-C.T."/>
            <person name="Winkler M.E."/>
        </authorList>
    </citation>
    <scope>NUCLEOTIDE SEQUENCE</scope>
</reference>
<sequence>VHQPLDESPRSRVVNGQGDPVEEEPLCRRAVDTGVGAEDAPGAQISSKCDLTVVEVFAGLSERKGHKVEAIFQLSQPVLIPQVA</sequence>